<dbReference type="InterPro" id="IPR013783">
    <property type="entry name" value="Ig-like_fold"/>
</dbReference>
<evidence type="ECO:0000259" key="1">
    <source>
        <dbReference type="PROSITE" id="PS50202"/>
    </source>
</evidence>
<feature type="domain" description="MSP" evidence="1">
    <location>
        <begin position="28"/>
        <end position="161"/>
    </location>
</feature>
<dbReference type="AlphaFoldDB" id="A0AA39IMF1"/>
<dbReference type="EMBL" id="JAUCMV010000001">
    <property type="protein sequence ID" value="KAK0427013.1"/>
    <property type="molecule type" value="Genomic_DNA"/>
</dbReference>
<dbReference type="Gene3D" id="2.60.40.10">
    <property type="entry name" value="Immunoglobulins"/>
    <property type="match status" value="1"/>
</dbReference>
<dbReference type="Proteomes" id="UP001175271">
    <property type="component" value="Unassembled WGS sequence"/>
</dbReference>
<dbReference type="PROSITE" id="PS50202">
    <property type="entry name" value="MSP"/>
    <property type="match status" value="1"/>
</dbReference>
<dbReference type="InterPro" id="IPR000535">
    <property type="entry name" value="MSP_dom"/>
</dbReference>
<dbReference type="SUPFAM" id="SSF49354">
    <property type="entry name" value="PapD-like"/>
    <property type="match status" value="1"/>
</dbReference>
<dbReference type="InterPro" id="IPR008962">
    <property type="entry name" value="PapD-like_sf"/>
</dbReference>
<proteinExistence type="predicted"/>
<comment type="caution">
    <text evidence="2">The sequence shown here is derived from an EMBL/GenBank/DDBJ whole genome shotgun (WGS) entry which is preliminary data.</text>
</comment>
<accession>A0AA39IMF1</accession>
<name>A0AA39IMF1_9BILA</name>
<keyword evidence="3" id="KW-1185">Reference proteome</keyword>
<gene>
    <name evidence="2" type="ORF">QR680_010017</name>
</gene>
<evidence type="ECO:0000313" key="3">
    <source>
        <dbReference type="Proteomes" id="UP001175271"/>
    </source>
</evidence>
<evidence type="ECO:0000313" key="2">
    <source>
        <dbReference type="EMBL" id="KAK0427013.1"/>
    </source>
</evidence>
<organism evidence="2 3">
    <name type="scientific">Steinernema hermaphroditum</name>
    <dbReference type="NCBI Taxonomy" id="289476"/>
    <lineage>
        <taxon>Eukaryota</taxon>
        <taxon>Metazoa</taxon>
        <taxon>Ecdysozoa</taxon>
        <taxon>Nematoda</taxon>
        <taxon>Chromadorea</taxon>
        <taxon>Rhabditida</taxon>
        <taxon>Tylenchina</taxon>
        <taxon>Panagrolaimomorpha</taxon>
        <taxon>Strongyloidoidea</taxon>
        <taxon>Steinernematidae</taxon>
        <taxon>Steinernema</taxon>
    </lineage>
</organism>
<sequence>MNYDRLVNFVVRTDGLFEDLRALQNDSKTYLQADRCAIIFEGFSEISRLCSHVNVTNTSKRPVAFNVRKPDGSSFGVDQKLGIVMPGESMQLYFQFRGRGSRIPDDGVHIYTIYQTTLRSQEVSYLDSCEYWRDRYLLARKIWSSYTGDCAMQLHLPVGFEAKRSSNNFIHPPHKSHWKWRDEKITKAPAEASPPDIAGCASVHKSCELPSAAADDALLKK</sequence>
<reference evidence="2" key="1">
    <citation type="submission" date="2023-06" db="EMBL/GenBank/DDBJ databases">
        <title>Genomic analysis of the entomopathogenic nematode Steinernema hermaphroditum.</title>
        <authorList>
            <person name="Schwarz E.M."/>
            <person name="Heppert J.K."/>
            <person name="Baniya A."/>
            <person name="Schwartz H.T."/>
            <person name="Tan C.-H."/>
            <person name="Antoshechkin I."/>
            <person name="Sternberg P.W."/>
            <person name="Goodrich-Blair H."/>
            <person name="Dillman A.R."/>
        </authorList>
    </citation>
    <scope>NUCLEOTIDE SEQUENCE</scope>
    <source>
        <strain evidence="2">PS9179</strain>
        <tissue evidence="2">Whole animal</tissue>
    </source>
</reference>
<protein>
    <recommendedName>
        <fullName evidence="1">MSP domain-containing protein</fullName>
    </recommendedName>
</protein>